<gene>
    <name evidence="3" type="ORF">AWB69_00846</name>
</gene>
<dbReference type="Gene3D" id="3.10.129.10">
    <property type="entry name" value="Hotdog Thioesterase"/>
    <property type="match status" value="1"/>
</dbReference>
<name>A0A158F8Z7_9BURK</name>
<dbReference type="InterPro" id="IPR029069">
    <property type="entry name" value="HotDog_dom_sf"/>
</dbReference>
<dbReference type="NCBIfam" id="TIGR00369">
    <property type="entry name" value="unchar_dom_1"/>
    <property type="match status" value="1"/>
</dbReference>
<dbReference type="AlphaFoldDB" id="A0A158F8Z7"/>
<dbReference type="EMBL" id="FCOK02000003">
    <property type="protein sequence ID" value="SAL16336.1"/>
    <property type="molecule type" value="Genomic_DNA"/>
</dbReference>
<feature type="domain" description="Thioesterase" evidence="2">
    <location>
        <begin position="103"/>
        <end position="178"/>
    </location>
</feature>
<protein>
    <submittedName>
        <fullName evidence="3">Phenylacetic acid degradation-related protein</fullName>
    </submittedName>
</protein>
<dbReference type="GO" id="GO:0005829">
    <property type="term" value="C:cytosol"/>
    <property type="evidence" value="ECO:0007669"/>
    <property type="project" value="TreeGrafter"/>
</dbReference>
<dbReference type="InterPro" id="IPR003736">
    <property type="entry name" value="PAAI_dom"/>
</dbReference>
<dbReference type="PANTHER" id="PTHR43240">
    <property type="entry name" value="1,4-DIHYDROXY-2-NAPHTHOYL-COA THIOESTERASE 1"/>
    <property type="match status" value="1"/>
</dbReference>
<dbReference type="CDD" id="cd03443">
    <property type="entry name" value="PaaI_thioesterase"/>
    <property type="match status" value="1"/>
</dbReference>
<evidence type="ECO:0000256" key="1">
    <source>
        <dbReference type="ARBA" id="ARBA00022801"/>
    </source>
</evidence>
<evidence type="ECO:0000313" key="4">
    <source>
        <dbReference type="Proteomes" id="UP000054683"/>
    </source>
</evidence>
<evidence type="ECO:0000313" key="3">
    <source>
        <dbReference type="EMBL" id="SAL16336.1"/>
    </source>
</evidence>
<dbReference type="Proteomes" id="UP000054683">
    <property type="component" value="Unassembled WGS sequence"/>
</dbReference>
<dbReference type="SUPFAM" id="SSF54637">
    <property type="entry name" value="Thioesterase/thiol ester dehydrase-isomerase"/>
    <property type="match status" value="1"/>
</dbReference>
<sequence length="189" mass="20616">MAWTFIVRLKKASLRAIVTSRYHDGRVKHALVAAPAIARRQPQKHPRDQHYETDSMDESAIRTLLDTTFAPWIRDLGLAPESATDTSVTLRLPHADKLRHAGGVICGQVFMAAADTAMIIAIAHALGGFQPMTTVSLTTSFLRPIKTGDVLVTASILRRGRNLIFGEIELHDETGALAAHATTTVMLLT</sequence>
<accession>A0A158F8Z7</accession>
<reference evidence="3 4" key="1">
    <citation type="submission" date="2016-01" db="EMBL/GenBank/DDBJ databases">
        <authorList>
            <person name="Oliw E.H."/>
        </authorList>
    </citation>
    <scope>NUCLEOTIDE SEQUENCE [LARGE SCALE GENOMIC DNA]</scope>
    <source>
        <strain evidence="3">LMG 27134</strain>
    </source>
</reference>
<proteinExistence type="predicted"/>
<dbReference type="PANTHER" id="PTHR43240:SF10">
    <property type="entry name" value="BLL4964 PROTEIN"/>
    <property type="match status" value="1"/>
</dbReference>
<dbReference type="InterPro" id="IPR006683">
    <property type="entry name" value="Thioestr_dom"/>
</dbReference>
<organism evidence="3 4">
    <name type="scientific">Caballeronia udeis</name>
    <dbReference type="NCBI Taxonomy" id="1232866"/>
    <lineage>
        <taxon>Bacteria</taxon>
        <taxon>Pseudomonadati</taxon>
        <taxon>Pseudomonadota</taxon>
        <taxon>Betaproteobacteria</taxon>
        <taxon>Burkholderiales</taxon>
        <taxon>Burkholderiaceae</taxon>
        <taxon>Caballeronia</taxon>
    </lineage>
</organism>
<evidence type="ECO:0000259" key="2">
    <source>
        <dbReference type="Pfam" id="PF03061"/>
    </source>
</evidence>
<dbReference type="Pfam" id="PF03061">
    <property type="entry name" value="4HBT"/>
    <property type="match status" value="1"/>
</dbReference>
<keyword evidence="1" id="KW-0378">Hydrolase</keyword>
<dbReference type="GO" id="GO:0061522">
    <property type="term" value="F:1,4-dihydroxy-2-naphthoyl-CoA thioesterase activity"/>
    <property type="evidence" value="ECO:0007669"/>
    <property type="project" value="TreeGrafter"/>
</dbReference>